<evidence type="ECO:0000313" key="4">
    <source>
        <dbReference type="Proteomes" id="UP001219355"/>
    </source>
</evidence>
<dbReference type="PROSITE" id="PS00108">
    <property type="entry name" value="PROTEIN_KINASE_ST"/>
    <property type="match status" value="1"/>
</dbReference>
<dbReference type="GO" id="GO:0005524">
    <property type="term" value="F:ATP binding"/>
    <property type="evidence" value="ECO:0007669"/>
    <property type="project" value="InterPro"/>
</dbReference>
<dbReference type="SMART" id="SM00220">
    <property type="entry name" value="S_TKc"/>
    <property type="match status" value="1"/>
</dbReference>
<dbReference type="InterPro" id="IPR000719">
    <property type="entry name" value="Prot_kinase_dom"/>
</dbReference>
<protein>
    <submittedName>
        <fullName evidence="3">Serine/threonine protein kinase</fullName>
        <ecNumber evidence="3">2.7.11.1</ecNumber>
    </submittedName>
</protein>
<dbReference type="EC" id="2.7.11.1" evidence="3"/>
<dbReference type="SUPFAM" id="SSF56112">
    <property type="entry name" value="Protein kinase-like (PK-like)"/>
    <property type="match status" value="1"/>
</dbReference>
<dbReference type="PROSITE" id="PS50011">
    <property type="entry name" value="PROTEIN_KINASE_DOM"/>
    <property type="match status" value="1"/>
</dbReference>
<dbReference type="Proteomes" id="UP001219355">
    <property type="component" value="Chromosome 1"/>
</dbReference>
<name>A0AAF0DEP9_9EURO</name>
<reference evidence="3" key="1">
    <citation type="submission" date="2023-03" db="EMBL/GenBank/DDBJ databases">
        <title>Emydomyces testavorans Genome Sequence.</title>
        <authorList>
            <person name="Hoyer L."/>
        </authorList>
    </citation>
    <scope>NUCLEOTIDE SEQUENCE</scope>
    <source>
        <strain evidence="3">16-2883</strain>
    </source>
</reference>
<organism evidence="3 4">
    <name type="scientific">Emydomyces testavorans</name>
    <dbReference type="NCBI Taxonomy" id="2070801"/>
    <lineage>
        <taxon>Eukaryota</taxon>
        <taxon>Fungi</taxon>
        <taxon>Dikarya</taxon>
        <taxon>Ascomycota</taxon>
        <taxon>Pezizomycotina</taxon>
        <taxon>Eurotiomycetes</taxon>
        <taxon>Eurotiomycetidae</taxon>
        <taxon>Onygenales</taxon>
        <taxon>Nannizziopsiaceae</taxon>
        <taxon>Emydomyces</taxon>
    </lineage>
</organism>
<feature type="region of interest" description="Disordered" evidence="1">
    <location>
        <begin position="538"/>
        <end position="561"/>
    </location>
</feature>
<feature type="domain" description="Protein kinase" evidence="2">
    <location>
        <begin position="1"/>
        <end position="295"/>
    </location>
</feature>
<evidence type="ECO:0000256" key="1">
    <source>
        <dbReference type="SAM" id="MobiDB-lite"/>
    </source>
</evidence>
<evidence type="ECO:0000313" key="3">
    <source>
        <dbReference type="EMBL" id="WEW56435.1"/>
    </source>
</evidence>
<keyword evidence="3" id="KW-0418">Kinase</keyword>
<accession>A0AAF0DEP9</accession>
<keyword evidence="3" id="KW-0808">Transferase</keyword>
<dbReference type="EMBL" id="CP120627">
    <property type="protein sequence ID" value="WEW56435.1"/>
    <property type="molecule type" value="Genomic_DNA"/>
</dbReference>
<keyword evidence="4" id="KW-1185">Reference proteome</keyword>
<dbReference type="InterPro" id="IPR008271">
    <property type="entry name" value="Ser/Thr_kinase_AS"/>
</dbReference>
<keyword evidence="3" id="KW-0723">Serine/threonine-protein kinase</keyword>
<dbReference type="Gene3D" id="1.10.510.10">
    <property type="entry name" value="Transferase(Phosphotransferase) domain 1"/>
    <property type="match status" value="1"/>
</dbReference>
<dbReference type="InterPro" id="IPR011009">
    <property type="entry name" value="Kinase-like_dom_sf"/>
</dbReference>
<dbReference type="GO" id="GO:0004674">
    <property type="term" value="F:protein serine/threonine kinase activity"/>
    <property type="evidence" value="ECO:0007669"/>
    <property type="project" value="UniProtKB-KW"/>
</dbReference>
<dbReference type="AlphaFoldDB" id="A0AAF0DEP9"/>
<evidence type="ECO:0000259" key="2">
    <source>
        <dbReference type="PROSITE" id="PS50011"/>
    </source>
</evidence>
<proteinExistence type="predicted"/>
<feature type="region of interest" description="Disordered" evidence="1">
    <location>
        <begin position="422"/>
        <end position="465"/>
    </location>
</feature>
<sequence length="590" mass="66433">MAVNQRTGTQLACKIVSLSAIKSQLRPSVNCGVGQPYTRRPAANGDTYAQTAKLQNWSKRQQLTQKIESKLKIYDREVEILQKLRHPNIIGVERVFKTENTLYIFQDLIPAGDLFSYLEFKRGKLHDAEAAVIVRQIAIALDYLHDNNIVHRDLKPDNVLMTSLASGCRIVLTDFGCARHIPRETNRMVSMMGTFEYTAPEIDRSCLKKGYTKSVDLWSLGCVTVVLLTGGSPFQHPDTESYSRDLARECNLGRLEEIEEWFHVGRRAKDFVRKLLVLDENQRMTAKDAVKHDWFTNPFHKRAFEEIYQKGISEWKPRPNGNFNLRDSCYSDSESQIGLSLNNGLPSCNRSGSHIGLALDIKGQTDCASSRDKVTGVEEHAREQEQSLFTMPSVPGRKDKSPFHCHMHGSFDELTFEGRNQTQSELELQGGEAASIQEPNHGVDTDADAGTSSESKKHNSGVRISHQPFYGKLTYTPNKVESPVRLPFSPAAWNKDVGMTKLTRPMGPPNRINACSLRKTLGEPGSILKTLRPNSGALEARSNLRSPVKPSRDQFDQSKKRRRADIFDLEEDVLLQDSKHNAAGQKKRLK</sequence>
<dbReference type="Pfam" id="PF00069">
    <property type="entry name" value="Pkinase"/>
    <property type="match status" value="1"/>
</dbReference>
<gene>
    <name evidence="3" type="ORF">PRK78_001878</name>
</gene>
<dbReference type="PANTHER" id="PTHR24347">
    <property type="entry name" value="SERINE/THREONINE-PROTEIN KINASE"/>
    <property type="match status" value="1"/>
</dbReference>